<evidence type="ECO:0000313" key="3">
    <source>
        <dbReference type="Proteomes" id="UP000298615"/>
    </source>
</evidence>
<feature type="transmembrane region" description="Helical" evidence="1">
    <location>
        <begin position="39"/>
        <end position="59"/>
    </location>
</feature>
<protein>
    <recommendedName>
        <fullName evidence="4">Exo-alpha-sialidase</fullName>
    </recommendedName>
</protein>
<keyword evidence="3" id="KW-1185">Reference proteome</keyword>
<feature type="transmembrane region" description="Helical" evidence="1">
    <location>
        <begin position="6"/>
        <end position="27"/>
    </location>
</feature>
<dbReference type="Proteomes" id="UP000298615">
    <property type="component" value="Chromosome"/>
</dbReference>
<evidence type="ECO:0000256" key="1">
    <source>
        <dbReference type="SAM" id="Phobius"/>
    </source>
</evidence>
<keyword evidence="1" id="KW-1133">Transmembrane helix</keyword>
<name>A0A4D7CS92_9ENTE</name>
<gene>
    <name evidence="2" type="ORF">FA707_08650</name>
</gene>
<keyword evidence="1" id="KW-0472">Membrane</keyword>
<dbReference type="KEGG" id="vao:FA707_08650"/>
<keyword evidence="1" id="KW-0812">Transmembrane</keyword>
<dbReference type="SUPFAM" id="SSF75005">
    <property type="entry name" value="Arabinanase/levansucrase/invertase"/>
    <property type="match status" value="1"/>
</dbReference>
<dbReference type="Gene3D" id="2.115.10.20">
    <property type="entry name" value="Glycosyl hydrolase domain, family 43"/>
    <property type="match status" value="1"/>
</dbReference>
<accession>A0A4D7CS92</accession>
<dbReference type="EMBL" id="CP039712">
    <property type="protein sequence ID" value="QCI87029.1"/>
    <property type="molecule type" value="Genomic_DNA"/>
</dbReference>
<proteinExistence type="predicted"/>
<sequence length="406" mass="47318">MLRLRFMLMLVIGIMIVTASIIYLINFRKDKENKFIRKFWLVMLIMGMAICYFPTKAYVNLKYINSHVEDTVATVVIDNKKIKTSANAKQPLILPTAYDTIEVTHPSVVNFPKDWSGYKYWMAVTPYPEGDAGKENPHIFASHDMIAWDIPFGEKKCNPLDEITNSPLNEQESPLQYNSDTHLLFNEEKNRLEMFWRYVDDVEKLVYIYQIHSQDGRSWSDKELVYTCNRGKGEDWLSPAFTKDKDGYQVWYVGYDFLIHHRISTDGKTWSKPDTVQIAYNKDNMHSWHLDVKEIDDHFEMLVVGFEKAAGEKVSWSDRHQMNVYYASDEGGAWSNLQPIIYPSQAHGKWDGKGLYRSCLIRENNQYYVFYSGIGDTGTRAVGLSYGPDIFNLKGINYYDYPDFKK</sequence>
<organism evidence="2 3">
    <name type="scientific">Vagococcus zengguangii</name>
    <dbReference type="NCBI Taxonomy" id="2571750"/>
    <lineage>
        <taxon>Bacteria</taxon>
        <taxon>Bacillati</taxon>
        <taxon>Bacillota</taxon>
        <taxon>Bacilli</taxon>
        <taxon>Lactobacillales</taxon>
        <taxon>Enterococcaceae</taxon>
        <taxon>Vagococcus</taxon>
    </lineage>
</organism>
<evidence type="ECO:0008006" key="4">
    <source>
        <dbReference type="Google" id="ProtNLM"/>
    </source>
</evidence>
<reference evidence="2 3" key="1">
    <citation type="submission" date="2019-04" db="EMBL/GenBank/DDBJ databases">
        <title>Vagococcus sp. nov., isolated from faeces of yaks (Bos grunniens).</title>
        <authorList>
            <person name="Ge Y."/>
        </authorList>
    </citation>
    <scope>NUCLEOTIDE SEQUENCE [LARGE SCALE GENOMIC DNA]</scope>
    <source>
        <strain evidence="2 3">MN-17</strain>
    </source>
</reference>
<evidence type="ECO:0000313" key="2">
    <source>
        <dbReference type="EMBL" id="QCI87029.1"/>
    </source>
</evidence>
<dbReference type="InterPro" id="IPR023296">
    <property type="entry name" value="Glyco_hydro_beta-prop_sf"/>
</dbReference>
<dbReference type="RefSeq" id="WP_136953851.1">
    <property type="nucleotide sequence ID" value="NZ_CP039712.1"/>
</dbReference>
<dbReference type="AlphaFoldDB" id="A0A4D7CS92"/>